<accession>A0A8S5N9Q7</accession>
<keyword evidence="1" id="KW-1133">Transmembrane helix</keyword>
<organism evidence="2">
    <name type="scientific">Siphoviridae sp. ctuaf34</name>
    <dbReference type="NCBI Taxonomy" id="2826504"/>
    <lineage>
        <taxon>Viruses</taxon>
        <taxon>Duplodnaviria</taxon>
        <taxon>Heunggongvirae</taxon>
        <taxon>Uroviricota</taxon>
        <taxon>Caudoviricetes</taxon>
    </lineage>
</organism>
<keyword evidence="1" id="KW-0472">Membrane</keyword>
<evidence type="ECO:0000256" key="1">
    <source>
        <dbReference type="SAM" id="Phobius"/>
    </source>
</evidence>
<dbReference type="Gene3D" id="1.20.120.20">
    <property type="entry name" value="Apolipoprotein"/>
    <property type="match status" value="1"/>
</dbReference>
<proteinExistence type="predicted"/>
<feature type="transmembrane region" description="Helical" evidence="1">
    <location>
        <begin position="384"/>
        <end position="412"/>
    </location>
</feature>
<name>A0A8S5N9Q7_9CAUD</name>
<feature type="transmembrane region" description="Helical" evidence="1">
    <location>
        <begin position="344"/>
        <end position="364"/>
    </location>
</feature>
<evidence type="ECO:0000313" key="2">
    <source>
        <dbReference type="EMBL" id="DAD91127.1"/>
    </source>
</evidence>
<reference evidence="2" key="1">
    <citation type="journal article" date="2021" name="Proc. Natl. Acad. Sci. U.S.A.">
        <title>A Catalog of Tens of Thousands of Viruses from Human Metagenomes Reveals Hidden Associations with Chronic Diseases.</title>
        <authorList>
            <person name="Tisza M.J."/>
            <person name="Buck C.B."/>
        </authorList>
    </citation>
    <scope>NUCLEOTIDE SEQUENCE</scope>
    <source>
        <strain evidence="2">Ctuaf34</strain>
    </source>
</reference>
<dbReference type="EMBL" id="BK015104">
    <property type="protein sequence ID" value="DAD91127.1"/>
    <property type="molecule type" value="Genomic_DNA"/>
</dbReference>
<protein>
    <submittedName>
        <fullName evidence="2">Minor tail protein</fullName>
    </submittedName>
</protein>
<sequence length="638" mass="68362">MAKSINVLLSLKDRFTAPMRQVGNTTKDTERKLTAMRNRLNNFGTGINNKFLGIAGSIGKMGLAMTGLGAFAGVGAIVEYGKKALDVAKAAELSQTVLRNSIANNNSLYDKSAASIDAAQKQLNDYAAQWGKVGVISAGTIRAGYTELNKWNVPVDKVNDLSEALTNLVAGKFGINATAEDAQLASQAIGRAFNGDVAGLTKMKIPLTEAQKLIIKNGTEAERLATINEVVNGTFSKQNEILANTPDGQLKRMKNQQAALMATIGKGLLPMQKAFIDMASTIMPIIAPVIQDIFGLFSGAFTWIAEVINENKDSIQEGLSSAMNEVKFVISSLGKVIRWCADNLGFLVPVLKAVAGGFVAFNGISKIMPLIKGIVGGLMSVIKVVRVIVAVLSANPILIAIMAVVAGIYLLVTHWDEIKEVAIEVWTAVSEFISETWDGIVSTVTGFIDRVSALISDLYESIITTLRPILDDVTQIFNGITDFLTGVFTGNWDLAFSGLVQIFTGYFDIIRNVAEGVLNWVQDKLQWAADAIQGIRDTGSAIINGTVGKLVGDGNATGTEYWQGGLTYVNENQRGEIINLPNGSQVIPHDESMKQLANSGGGVTVNMTIQGNVIGNEAFMNECGKHITEKIMLAMNNM</sequence>
<keyword evidence="1" id="KW-0812">Transmembrane</keyword>